<evidence type="ECO:0000313" key="2">
    <source>
        <dbReference type="EMBL" id="KAK3312608.1"/>
    </source>
</evidence>
<proteinExistence type="predicted"/>
<dbReference type="InterPro" id="IPR021109">
    <property type="entry name" value="Peptidase_aspartic_dom_sf"/>
</dbReference>
<dbReference type="EMBL" id="JAUEDM010000008">
    <property type="protein sequence ID" value="KAK3312608.1"/>
    <property type="molecule type" value="Genomic_DNA"/>
</dbReference>
<dbReference type="Proteomes" id="UP001283341">
    <property type="component" value="Unassembled WGS sequence"/>
</dbReference>
<evidence type="ECO:0000313" key="3">
    <source>
        <dbReference type="Proteomes" id="UP001283341"/>
    </source>
</evidence>
<feature type="region of interest" description="Disordered" evidence="1">
    <location>
        <begin position="67"/>
        <end position="133"/>
    </location>
</feature>
<accession>A0AAE0HTG8</accession>
<gene>
    <name evidence="2" type="ORF">B0H66DRAFT_595159</name>
</gene>
<feature type="region of interest" description="Disordered" evidence="1">
    <location>
        <begin position="176"/>
        <end position="204"/>
    </location>
</feature>
<name>A0AAE0HTG8_9PEZI</name>
<reference evidence="2" key="2">
    <citation type="submission" date="2023-06" db="EMBL/GenBank/DDBJ databases">
        <authorList>
            <consortium name="Lawrence Berkeley National Laboratory"/>
            <person name="Haridas S."/>
            <person name="Hensen N."/>
            <person name="Bonometti L."/>
            <person name="Westerberg I."/>
            <person name="Brannstrom I.O."/>
            <person name="Guillou S."/>
            <person name="Cros-Aarteil S."/>
            <person name="Calhoun S."/>
            <person name="Kuo A."/>
            <person name="Mondo S."/>
            <person name="Pangilinan J."/>
            <person name="Riley R."/>
            <person name="Labutti K."/>
            <person name="Andreopoulos B."/>
            <person name="Lipzen A."/>
            <person name="Chen C."/>
            <person name="Yanf M."/>
            <person name="Daum C."/>
            <person name="Ng V."/>
            <person name="Clum A."/>
            <person name="Steindorff A."/>
            <person name="Ohm R."/>
            <person name="Martin F."/>
            <person name="Silar P."/>
            <person name="Natvig D."/>
            <person name="Lalanne C."/>
            <person name="Gautier V."/>
            <person name="Ament-Velasquez S.L."/>
            <person name="Kruys A."/>
            <person name="Hutchinson M.I."/>
            <person name="Powell A.J."/>
            <person name="Barry K."/>
            <person name="Miller A.N."/>
            <person name="Grigoriev I.V."/>
            <person name="Debuchy R."/>
            <person name="Gladieux P."/>
            <person name="Thoren M.H."/>
            <person name="Johannesson H."/>
        </authorList>
    </citation>
    <scope>NUCLEOTIDE SEQUENCE</scope>
    <source>
        <strain evidence="2">CBS 118394</strain>
    </source>
</reference>
<dbReference type="Gene3D" id="2.40.70.10">
    <property type="entry name" value="Acid Proteases"/>
    <property type="match status" value="1"/>
</dbReference>
<reference evidence="2" key="1">
    <citation type="journal article" date="2023" name="Mol. Phylogenet. Evol.">
        <title>Genome-scale phylogeny and comparative genomics of the fungal order Sordariales.</title>
        <authorList>
            <person name="Hensen N."/>
            <person name="Bonometti L."/>
            <person name="Westerberg I."/>
            <person name="Brannstrom I.O."/>
            <person name="Guillou S."/>
            <person name="Cros-Aarteil S."/>
            <person name="Calhoun S."/>
            <person name="Haridas S."/>
            <person name="Kuo A."/>
            <person name="Mondo S."/>
            <person name="Pangilinan J."/>
            <person name="Riley R."/>
            <person name="LaButti K."/>
            <person name="Andreopoulos B."/>
            <person name="Lipzen A."/>
            <person name="Chen C."/>
            <person name="Yan M."/>
            <person name="Daum C."/>
            <person name="Ng V."/>
            <person name="Clum A."/>
            <person name="Steindorff A."/>
            <person name="Ohm R.A."/>
            <person name="Martin F."/>
            <person name="Silar P."/>
            <person name="Natvig D.O."/>
            <person name="Lalanne C."/>
            <person name="Gautier V."/>
            <person name="Ament-Velasquez S.L."/>
            <person name="Kruys A."/>
            <person name="Hutchinson M.I."/>
            <person name="Powell A.J."/>
            <person name="Barry K."/>
            <person name="Miller A.N."/>
            <person name="Grigoriev I.V."/>
            <person name="Debuchy R."/>
            <person name="Gladieux P."/>
            <person name="Hiltunen Thoren M."/>
            <person name="Johannesson H."/>
        </authorList>
    </citation>
    <scope>NUCLEOTIDE SEQUENCE</scope>
    <source>
        <strain evidence="2">CBS 118394</strain>
    </source>
</reference>
<evidence type="ECO:0000256" key="1">
    <source>
        <dbReference type="SAM" id="MobiDB-lite"/>
    </source>
</evidence>
<sequence length="229" mass="26116">MGVRIGHHKETLPLFVTDLAEEHPVILGLPWLNRHNPNLNWVTMGLSWNNAARNDASQQIYRNTCVKPPAWKTPDSSQQYQPYRHVGRRRGRGEPWQVEKPNNLLEDTPESEPEGPEHGKRSESQLARWREKRKQERIIELRNKMSTTGAEPRWTQAPPHARARIISNLVATHPEPARRAGPQWLPAPRAKAPLQSHQPDLRNGVPDLGPMDPTNIKQLNAATFMTVAK</sequence>
<protein>
    <submittedName>
        <fullName evidence="2">Uncharacterized protein</fullName>
    </submittedName>
</protein>
<keyword evidence="3" id="KW-1185">Reference proteome</keyword>
<dbReference type="AlphaFoldDB" id="A0AAE0HTG8"/>
<organism evidence="2 3">
    <name type="scientific">Apodospora peruviana</name>
    <dbReference type="NCBI Taxonomy" id="516989"/>
    <lineage>
        <taxon>Eukaryota</taxon>
        <taxon>Fungi</taxon>
        <taxon>Dikarya</taxon>
        <taxon>Ascomycota</taxon>
        <taxon>Pezizomycotina</taxon>
        <taxon>Sordariomycetes</taxon>
        <taxon>Sordariomycetidae</taxon>
        <taxon>Sordariales</taxon>
        <taxon>Lasiosphaeriaceae</taxon>
        <taxon>Apodospora</taxon>
    </lineage>
</organism>
<comment type="caution">
    <text evidence="2">The sequence shown here is derived from an EMBL/GenBank/DDBJ whole genome shotgun (WGS) entry which is preliminary data.</text>
</comment>